<accession>A0AA38UJE1</accession>
<dbReference type="InterPro" id="IPR040202">
    <property type="entry name" value="Brl1/Brr6"/>
</dbReference>
<dbReference type="PANTHER" id="PTHR28136:SF1">
    <property type="entry name" value="NUCLEUS EXPORT PROTEIN BRL1"/>
    <property type="match status" value="1"/>
</dbReference>
<feature type="compositionally biased region" description="Polar residues" evidence="1">
    <location>
        <begin position="1"/>
        <end position="11"/>
    </location>
</feature>
<feature type="region of interest" description="Disordered" evidence="1">
    <location>
        <begin position="381"/>
        <end position="414"/>
    </location>
</feature>
<feature type="compositionally biased region" description="Acidic residues" evidence="1">
    <location>
        <begin position="159"/>
        <end position="176"/>
    </location>
</feature>
<dbReference type="Pfam" id="PF10104">
    <property type="entry name" value="Brr6_like_C_C"/>
    <property type="match status" value="1"/>
</dbReference>
<feature type="compositionally biased region" description="Polar residues" evidence="1">
    <location>
        <begin position="48"/>
        <end position="57"/>
    </location>
</feature>
<dbReference type="SMART" id="SM01042">
    <property type="entry name" value="Brr6_like_C_C"/>
    <property type="match status" value="1"/>
</dbReference>
<dbReference type="InterPro" id="IPR018767">
    <property type="entry name" value="Brl1/Brr6_dom"/>
</dbReference>
<dbReference type="GO" id="GO:0055088">
    <property type="term" value="P:lipid homeostasis"/>
    <property type="evidence" value="ECO:0007669"/>
    <property type="project" value="InterPro"/>
</dbReference>
<dbReference type="EMBL" id="MU805974">
    <property type="protein sequence ID" value="KAJ3843495.1"/>
    <property type="molecule type" value="Genomic_DNA"/>
</dbReference>
<name>A0AA38UJE1_9AGAR</name>
<evidence type="ECO:0000256" key="2">
    <source>
        <dbReference type="SAM" id="Phobius"/>
    </source>
</evidence>
<organism evidence="4 5">
    <name type="scientific">Lentinula raphanica</name>
    <dbReference type="NCBI Taxonomy" id="153919"/>
    <lineage>
        <taxon>Eukaryota</taxon>
        <taxon>Fungi</taxon>
        <taxon>Dikarya</taxon>
        <taxon>Basidiomycota</taxon>
        <taxon>Agaricomycotina</taxon>
        <taxon>Agaricomycetes</taxon>
        <taxon>Agaricomycetidae</taxon>
        <taxon>Agaricales</taxon>
        <taxon>Marasmiineae</taxon>
        <taxon>Omphalotaceae</taxon>
        <taxon>Lentinula</taxon>
    </lineage>
</organism>
<dbReference type="GO" id="GO:0031965">
    <property type="term" value="C:nuclear membrane"/>
    <property type="evidence" value="ECO:0007669"/>
    <property type="project" value="InterPro"/>
</dbReference>
<keyword evidence="2" id="KW-0812">Transmembrane</keyword>
<feature type="compositionally biased region" description="Basic residues" evidence="1">
    <location>
        <begin position="138"/>
        <end position="152"/>
    </location>
</feature>
<dbReference type="Proteomes" id="UP001163846">
    <property type="component" value="Unassembled WGS sequence"/>
</dbReference>
<feature type="transmembrane region" description="Helical" evidence="2">
    <location>
        <begin position="205"/>
        <end position="228"/>
    </location>
</feature>
<dbReference type="AlphaFoldDB" id="A0AA38UJE1"/>
<feature type="domain" description="Brl1/Brr6" evidence="3">
    <location>
        <begin position="207"/>
        <end position="341"/>
    </location>
</feature>
<feature type="compositionally biased region" description="Pro residues" evidence="1">
    <location>
        <begin position="83"/>
        <end position="100"/>
    </location>
</feature>
<keyword evidence="2" id="KW-0472">Membrane</keyword>
<feature type="region of interest" description="Disordered" evidence="1">
    <location>
        <begin position="1"/>
        <end position="181"/>
    </location>
</feature>
<evidence type="ECO:0000256" key="1">
    <source>
        <dbReference type="SAM" id="MobiDB-lite"/>
    </source>
</evidence>
<evidence type="ECO:0000259" key="3">
    <source>
        <dbReference type="SMART" id="SM01042"/>
    </source>
</evidence>
<gene>
    <name evidence="4" type="ORF">F5878DRAFT_553880</name>
</gene>
<feature type="compositionally biased region" description="Polar residues" evidence="1">
    <location>
        <begin position="381"/>
        <end position="390"/>
    </location>
</feature>
<protein>
    <submittedName>
        <fullName evidence="4">Di-sulfide bridge nucleocytoplasmic transport domain-containing protein</fullName>
    </submittedName>
</protein>
<proteinExistence type="predicted"/>
<keyword evidence="2" id="KW-1133">Transmembrane helix</keyword>
<evidence type="ECO:0000313" key="5">
    <source>
        <dbReference type="Proteomes" id="UP001163846"/>
    </source>
</evidence>
<dbReference type="PANTHER" id="PTHR28136">
    <property type="entry name" value="NUCLEUS EXPORT PROTEIN BRR6"/>
    <property type="match status" value="1"/>
</dbReference>
<comment type="caution">
    <text evidence="4">The sequence shown here is derived from an EMBL/GenBank/DDBJ whole genome shotgun (WGS) entry which is preliminary data.</text>
</comment>
<feature type="transmembrane region" description="Helical" evidence="2">
    <location>
        <begin position="319"/>
        <end position="340"/>
    </location>
</feature>
<dbReference type="GO" id="GO:0006998">
    <property type="term" value="P:nuclear envelope organization"/>
    <property type="evidence" value="ECO:0007669"/>
    <property type="project" value="InterPro"/>
</dbReference>
<keyword evidence="5" id="KW-1185">Reference proteome</keyword>
<reference evidence="4" key="1">
    <citation type="submission" date="2022-08" db="EMBL/GenBank/DDBJ databases">
        <authorList>
            <consortium name="DOE Joint Genome Institute"/>
            <person name="Min B."/>
            <person name="Riley R."/>
            <person name="Sierra-Patev S."/>
            <person name="Naranjo-Ortiz M."/>
            <person name="Looney B."/>
            <person name="Konkel Z."/>
            <person name="Slot J.C."/>
            <person name="Sakamoto Y."/>
            <person name="Steenwyk J.L."/>
            <person name="Rokas A."/>
            <person name="Carro J."/>
            <person name="Camarero S."/>
            <person name="Ferreira P."/>
            <person name="Molpeceres G."/>
            <person name="Ruiz-Duenas F.J."/>
            <person name="Serrano A."/>
            <person name="Henrissat B."/>
            <person name="Drula E."/>
            <person name="Hughes K.W."/>
            <person name="Mata J.L."/>
            <person name="Ishikawa N.K."/>
            <person name="Vargas-Isla R."/>
            <person name="Ushijima S."/>
            <person name="Smith C.A."/>
            <person name="Ahrendt S."/>
            <person name="Andreopoulos W."/>
            <person name="He G."/>
            <person name="Labutti K."/>
            <person name="Lipzen A."/>
            <person name="Ng V."/>
            <person name="Sandor L."/>
            <person name="Barry K."/>
            <person name="Martinez A.T."/>
            <person name="Xiao Y."/>
            <person name="Gibbons J.G."/>
            <person name="Terashima K."/>
            <person name="Hibbett D.S."/>
            <person name="Grigoriev I.V."/>
        </authorList>
    </citation>
    <scope>NUCLEOTIDE SEQUENCE</scope>
    <source>
        <strain evidence="4">TFB9207</strain>
    </source>
</reference>
<sequence length="414" mass="46932">MNSRIFHSPRSTEAPMDFQFTSRPETTPAWKSDNDPSTPRKRPHDDMTFSSPATPSSFGFGANRNIPFIFATPSRQAPEPYSWAPPPSGSPATLFPPPSFPNEVKDVDMSDASPPKSEEHKKFQSNNDRAVATGALRRVYRARHKTPRGTKLRMHDRDMEDDDDDDPNASDDDVEELNTWNQSTSNHYTLNVAPTSAPTSSDTPYILLGYLQFFFNLSLISVFLYLLLQFILTVQRDVEHRISEYSMDSVQEIARCALQYRNNYCDKPAMLAPALVHQCGEWETCMNRDPTKIGRARIGAELIAEVVNGFVEPISWKTLTFTLTSLSFLTVFINTLISLYRSRHRTSHEAHQPQPPLHLPILNGPPYDTHQYGVYQTPTATPGWTRNWKGNNDDDQTPSARRRRLESGISVKVK</sequence>
<evidence type="ECO:0000313" key="4">
    <source>
        <dbReference type="EMBL" id="KAJ3843495.1"/>
    </source>
</evidence>